<feature type="transmembrane region" description="Helical" evidence="7">
    <location>
        <begin position="358"/>
        <end position="376"/>
    </location>
</feature>
<evidence type="ECO:0000256" key="5">
    <source>
        <dbReference type="ARBA" id="ARBA00023136"/>
    </source>
</evidence>
<keyword evidence="4 7" id="KW-1133">Transmembrane helix</keyword>
<dbReference type="SUPFAM" id="SSF161070">
    <property type="entry name" value="SNF-like"/>
    <property type="match status" value="1"/>
</dbReference>
<organism evidence="8 9">
    <name type="scientific">Helicobacter jaachi</name>
    <dbReference type="NCBI Taxonomy" id="1677920"/>
    <lineage>
        <taxon>Bacteria</taxon>
        <taxon>Pseudomonadati</taxon>
        <taxon>Campylobacterota</taxon>
        <taxon>Epsilonproteobacteria</taxon>
        <taxon>Campylobacterales</taxon>
        <taxon>Helicobacteraceae</taxon>
        <taxon>Helicobacter</taxon>
    </lineage>
</organism>
<dbReference type="Pfam" id="PF00209">
    <property type="entry name" value="SNF"/>
    <property type="match status" value="2"/>
</dbReference>
<evidence type="ECO:0000256" key="6">
    <source>
        <dbReference type="RuleBase" id="RU003732"/>
    </source>
</evidence>
<evidence type="ECO:0000313" key="9">
    <source>
        <dbReference type="Proteomes" id="UP000029733"/>
    </source>
</evidence>
<sequence length="461" mass="50802">MNNFSKIGFILATLGSSIGLGHIWRFPYMTGANGGGAFVIFYLILALCIGVSMLLAEMLLGNKARSNPLDNYIILDKLNSLPADSIHNAHQIIDKNANKSLMWLGINAVAGPIILSFYAVVMGWIVFYLIYVSFHLPNDMEQAKKLFEDISAHSIWWQTLCFGCIIALTALIVARGIKKGIESLNLILMPLLFLIFIGLLVYASSLPEFHKALDFMFQFEPTNITTKTIIESLGQVFFSLSLGVGTIAVYAASADKSENLFKSAVWVVLSGIVVSLIAGLMIFAFIYHFGGEPSDSVGLLFISLPLAFNALDSSGQIVSLLFFIAVLFAGITSTISMLEPGVSILRDKFSLSQAKASYLLSFGVFVLGFLVILWANADMALPKIFGKSLFGALDSITSSLLMPLGMLTLLLFVGWRVKRTHLQAWTPYLPKWLFRIWLWIIRIIAPMVIVIILLSQYINLA</sequence>
<keyword evidence="9" id="KW-1185">Reference proteome</keyword>
<reference evidence="8 9" key="1">
    <citation type="journal article" date="2014" name="Genome Announc.">
        <title>Draft genome sequences of eight enterohepatic helicobacter species isolated from both laboratory and wild rodents.</title>
        <authorList>
            <person name="Sheh A."/>
            <person name="Shen Z."/>
            <person name="Fox J.G."/>
        </authorList>
    </citation>
    <scope>NUCLEOTIDE SEQUENCE [LARGE SCALE GENOMIC DNA]</scope>
    <source>
        <strain evidence="8 9">MIT 09-6949</strain>
    </source>
</reference>
<dbReference type="PROSITE" id="PS50267">
    <property type="entry name" value="NA_NEUROTRAN_SYMP_3"/>
    <property type="match status" value="1"/>
</dbReference>
<feature type="transmembrane region" description="Helical" evidence="7">
    <location>
        <begin position="436"/>
        <end position="458"/>
    </location>
</feature>
<feature type="transmembrane region" description="Helical" evidence="7">
    <location>
        <begin position="396"/>
        <end position="415"/>
    </location>
</feature>
<evidence type="ECO:0000256" key="2">
    <source>
        <dbReference type="ARBA" id="ARBA00022448"/>
    </source>
</evidence>
<evidence type="ECO:0000313" key="8">
    <source>
        <dbReference type="EMBL" id="TLD97384.1"/>
    </source>
</evidence>
<dbReference type="PRINTS" id="PR00176">
    <property type="entry name" value="NANEUSMPORT"/>
</dbReference>
<feature type="transmembrane region" description="Helical" evidence="7">
    <location>
        <begin position="186"/>
        <end position="206"/>
    </location>
</feature>
<dbReference type="InterPro" id="IPR037272">
    <property type="entry name" value="SNS_sf"/>
</dbReference>
<dbReference type="PANTHER" id="PTHR42948">
    <property type="entry name" value="TRANSPORTER"/>
    <property type="match status" value="1"/>
</dbReference>
<dbReference type="GO" id="GO:0016020">
    <property type="term" value="C:membrane"/>
    <property type="evidence" value="ECO:0007669"/>
    <property type="project" value="UniProtKB-SubCell"/>
</dbReference>
<dbReference type="NCBIfam" id="NF037979">
    <property type="entry name" value="Na_transp"/>
    <property type="match status" value="1"/>
</dbReference>
<dbReference type="InterPro" id="IPR047218">
    <property type="entry name" value="YocR/YhdH-like"/>
</dbReference>
<feature type="transmembrane region" description="Helical" evidence="7">
    <location>
        <begin position="264"/>
        <end position="289"/>
    </location>
</feature>
<name>A0A4U8TCI9_9HELI</name>
<feature type="transmembrane region" description="Helical" evidence="7">
    <location>
        <begin position="101"/>
        <end position="134"/>
    </location>
</feature>
<comment type="caution">
    <text evidence="8">The sequence shown here is derived from an EMBL/GenBank/DDBJ whole genome shotgun (WGS) entry which is preliminary data.</text>
</comment>
<dbReference type="OrthoDB" id="9762833at2"/>
<comment type="similarity">
    <text evidence="6">Belongs to the sodium:neurotransmitter symporter (SNF) (TC 2.A.22) family.</text>
</comment>
<feature type="transmembrane region" description="Helical" evidence="7">
    <location>
        <begin position="317"/>
        <end position="338"/>
    </location>
</feature>
<accession>A0A4U8TCI9</accession>
<dbReference type="PROSITE" id="PS00610">
    <property type="entry name" value="NA_NEUROTRAN_SYMP_1"/>
    <property type="match status" value="1"/>
</dbReference>
<comment type="subcellular location">
    <subcellularLocation>
        <location evidence="1">Membrane</location>
        <topology evidence="1">Multi-pass membrane protein</topology>
    </subcellularLocation>
</comment>
<protein>
    <recommendedName>
        <fullName evidence="6">Transporter</fullName>
    </recommendedName>
</protein>
<evidence type="ECO:0000256" key="4">
    <source>
        <dbReference type="ARBA" id="ARBA00022989"/>
    </source>
</evidence>
<gene>
    <name evidence="8" type="ORF">LS71_001125</name>
</gene>
<keyword evidence="3 6" id="KW-0812">Transmembrane</keyword>
<feature type="transmembrane region" description="Helical" evidence="7">
    <location>
        <begin position="36"/>
        <end position="56"/>
    </location>
</feature>
<dbReference type="EMBL" id="JRPR02000001">
    <property type="protein sequence ID" value="TLD97384.1"/>
    <property type="molecule type" value="Genomic_DNA"/>
</dbReference>
<evidence type="ECO:0000256" key="3">
    <source>
        <dbReference type="ARBA" id="ARBA00022692"/>
    </source>
</evidence>
<keyword evidence="2 6" id="KW-0813">Transport</keyword>
<dbReference type="AlphaFoldDB" id="A0A4U8TCI9"/>
<feature type="transmembrane region" description="Helical" evidence="7">
    <location>
        <begin position="7"/>
        <end position="24"/>
    </location>
</feature>
<dbReference type="InterPro" id="IPR000175">
    <property type="entry name" value="Na/ntran_symport"/>
</dbReference>
<keyword evidence="5 7" id="KW-0472">Membrane</keyword>
<dbReference type="CDD" id="cd10336">
    <property type="entry name" value="SLC6sbd_Tyt1-Like"/>
    <property type="match status" value="1"/>
</dbReference>
<feature type="transmembrane region" description="Helical" evidence="7">
    <location>
        <begin position="233"/>
        <end position="252"/>
    </location>
</feature>
<dbReference type="PANTHER" id="PTHR42948:SF1">
    <property type="entry name" value="TRANSPORTER"/>
    <property type="match status" value="1"/>
</dbReference>
<dbReference type="RefSeq" id="WP_034353227.1">
    <property type="nucleotide sequence ID" value="NZ_JRPR02000001.1"/>
</dbReference>
<proteinExistence type="inferred from homology"/>
<keyword evidence="6" id="KW-0769">Symport</keyword>
<dbReference type="Proteomes" id="UP000029733">
    <property type="component" value="Unassembled WGS sequence"/>
</dbReference>
<evidence type="ECO:0000256" key="7">
    <source>
        <dbReference type="SAM" id="Phobius"/>
    </source>
</evidence>
<feature type="transmembrane region" description="Helical" evidence="7">
    <location>
        <begin position="154"/>
        <end position="174"/>
    </location>
</feature>
<evidence type="ECO:0000256" key="1">
    <source>
        <dbReference type="ARBA" id="ARBA00004141"/>
    </source>
</evidence>
<dbReference type="GO" id="GO:0015293">
    <property type="term" value="F:symporter activity"/>
    <property type="evidence" value="ECO:0007669"/>
    <property type="project" value="UniProtKB-KW"/>
</dbReference>